<dbReference type="Pfam" id="PF25598">
    <property type="entry name" value="ARM_PUB"/>
    <property type="match status" value="1"/>
</dbReference>
<dbReference type="InterPro" id="IPR016024">
    <property type="entry name" value="ARM-type_fold"/>
</dbReference>
<dbReference type="PROSITE" id="PS50176">
    <property type="entry name" value="ARM_REPEAT"/>
    <property type="match status" value="2"/>
</dbReference>
<dbReference type="EMBL" id="CM035424">
    <property type="protein sequence ID" value="KAH7351654.1"/>
    <property type="molecule type" value="Genomic_DNA"/>
</dbReference>
<evidence type="ECO:0000256" key="1">
    <source>
        <dbReference type="ARBA" id="ARBA00022786"/>
    </source>
</evidence>
<dbReference type="OMA" id="IEMLIEP"/>
<organism evidence="4 5">
    <name type="scientific">Ceratopteris richardii</name>
    <name type="common">Triangle waterfern</name>
    <dbReference type="NCBI Taxonomy" id="49495"/>
    <lineage>
        <taxon>Eukaryota</taxon>
        <taxon>Viridiplantae</taxon>
        <taxon>Streptophyta</taxon>
        <taxon>Embryophyta</taxon>
        <taxon>Tracheophyta</taxon>
        <taxon>Polypodiopsida</taxon>
        <taxon>Polypodiidae</taxon>
        <taxon>Polypodiales</taxon>
        <taxon>Pteridineae</taxon>
        <taxon>Pteridaceae</taxon>
        <taxon>Parkerioideae</taxon>
        <taxon>Ceratopteris</taxon>
    </lineage>
</organism>
<proteinExistence type="predicted"/>
<sequence>MGDASPSCAPLDHSLLEELMNRLRSGIHDQELGGAKELRRLAKLSSSNRIRISEAGAIPLLLKALKSSGTDVQAHSIAALLNLTIRNDANKQAILLAKGLDSIVDVLKKGKLQESRENAAALLFNLSHANSHRMTVASTEGIFTGLAELLRDGSARGKRDVAAALFNLLQIRHCRPLAVRAGVVVPLLRLAQDSSLGLVDESLTVLLNLAGHQEGRFAIMQASGIRTLVDLLRRGSDSNKEYACAVLLVLCLDDYACSEEACNLGVQELLENLLVSGTERAQRKAAKIMELLK</sequence>
<dbReference type="Proteomes" id="UP000825935">
    <property type="component" value="Chromosome 19"/>
</dbReference>
<gene>
    <name evidence="4" type="ORF">KP509_19G008100</name>
</gene>
<feature type="domain" description="U-box" evidence="3">
    <location>
        <begin position="35"/>
        <end position="292"/>
    </location>
</feature>
<dbReference type="SMART" id="SM00185">
    <property type="entry name" value="ARM"/>
    <property type="match status" value="4"/>
</dbReference>
<dbReference type="PANTHER" id="PTHR23315">
    <property type="entry name" value="U BOX DOMAIN-CONTAINING"/>
    <property type="match status" value="1"/>
</dbReference>
<dbReference type="InterPro" id="IPR058678">
    <property type="entry name" value="ARM_PUB"/>
</dbReference>
<dbReference type="PANTHER" id="PTHR23315:SF111">
    <property type="entry name" value="U-BOX DOMAIN-CONTAINING PROTEIN 14"/>
    <property type="match status" value="1"/>
</dbReference>
<dbReference type="InterPro" id="IPR011989">
    <property type="entry name" value="ARM-like"/>
</dbReference>
<feature type="repeat" description="ARM" evidence="2">
    <location>
        <begin position="56"/>
        <end position="99"/>
    </location>
</feature>
<evidence type="ECO:0000259" key="3">
    <source>
        <dbReference type="Pfam" id="PF25598"/>
    </source>
</evidence>
<dbReference type="EMBL" id="CM035424">
    <property type="protein sequence ID" value="KAH7351655.1"/>
    <property type="molecule type" value="Genomic_DNA"/>
</dbReference>
<name>A0A8T2SKX5_CERRI</name>
<dbReference type="Gene3D" id="1.25.10.10">
    <property type="entry name" value="Leucine-rich Repeat Variant"/>
    <property type="match status" value="2"/>
</dbReference>
<feature type="repeat" description="ARM" evidence="2">
    <location>
        <begin position="182"/>
        <end position="224"/>
    </location>
</feature>
<dbReference type="InterPro" id="IPR000225">
    <property type="entry name" value="Armadillo"/>
</dbReference>
<dbReference type="OrthoDB" id="7537227at2759"/>
<keyword evidence="1" id="KW-0833">Ubl conjugation pathway</keyword>
<evidence type="ECO:0000256" key="2">
    <source>
        <dbReference type="PROSITE-ProRule" id="PRU00259"/>
    </source>
</evidence>
<reference evidence="4" key="1">
    <citation type="submission" date="2021-08" db="EMBL/GenBank/DDBJ databases">
        <title>WGS assembly of Ceratopteris richardii.</title>
        <authorList>
            <person name="Marchant D.B."/>
            <person name="Chen G."/>
            <person name="Jenkins J."/>
            <person name="Shu S."/>
            <person name="Leebens-Mack J."/>
            <person name="Grimwood J."/>
            <person name="Schmutz J."/>
            <person name="Soltis P."/>
            <person name="Soltis D."/>
            <person name="Chen Z.-H."/>
        </authorList>
    </citation>
    <scope>NUCLEOTIDE SEQUENCE</scope>
    <source>
        <strain evidence="4">Whitten #5841</strain>
        <tissue evidence="4">Leaf</tissue>
    </source>
</reference>
<comment type="caution">
    <text evidence="4">The sequence shown here is derived from an EMBL/GenBank/DDBJ whole genome shotgun (WGS) entry which is preliminary data.</text>
</comment>
<evidence type="ECO:0000313" key="5">
    <source>
        <dbReference type="Proteomes" id="UP000825935"/>
    </source>
</evidence>
<protein>
    <recommendedName>
        <fullName evidence="3">U-box domain-containing protein</fullName>
    </recommendedName>
</protein>
<accession>A0A8T2SKX5</accession>
<keyword evidence="5" id="KW-1185">Reference proteome</keyword>
<evidence type="ECO:0000313" key="4">
    <source>
        <dbReference type="EMBL" id="KAH7351655.1"/>
    </source>
</evidence>
<dbReference type="SUPFAM" id="SSF48371">
    <property type="entry name" value="ARM repeat"/>
    <property type="match status" value="1"/>
</dbReference>
<dbReference type="AlphaFoldDB" id="A0A8T2SKX5"/>